<sequence>MRFNSVFVAVSILLVTPRVLAVPALKSIQTYNGETSGKYIVELKPSVSRAEWIRKLKLSDSDTIEWDVINGFAAHLSEAALNDLRASDDVLNIAEDGFPVASGSSISTEPNDVHASIDLIRTGVPTYASGTPGPGIVTQTNAPWGLSRITQRQKLNTSNAEPLNFKYTYDNSAAGEGVDVFLLDSGVWGQHLDFESRSRFGANTHDPGFGGSYGYFSGGTHVGGVVGGRRLGVAKKVTLITVNVFSMNREGTVREGSLVNIISGFDFVFKNATARGRPAVAHLQSMRGKAQGFAASIPLDNAAANLVAKGIHVVIGSGDEGVDLSKSESPSPARVPTVITVGATDINDARAGFSNHGPLIDIFAPGDLIWTANNPSWDRYEDPSYPQWGTSMASAHVAGAIAYLISKDGNISPAAMQQKLKDLSVKNVISGLPAGTANNLLQLGSA</sequence>
<dbReference type="InterPro" id="IPR015500">
    <property type="entry name" value="Peptidase_S8_subtilisin-rel"/>
</dbReference>
<dbReference type="SUPFAM" id="SSF54897">
    <property type="entry name" value="Protease propeptides/inhibitors"/>
    <property type="match status" value="1"/>
</dbReference>
<evidence type="ECO:0000256" key="5">
    <source>
        <dbReference type="PROSITE-ProRule" id="PRU01240"/>
    </source>
</evidence>
<dbReference type="Gene3D" id="3.40.50.200">
    <property type="entry name" value="Peptidase S8/S53 domain"/>
    <property type="match status" value="1"/>
</dbReference>
<evidence type="ECO:0000256" key="3">
    <source>
        <dbReference type="ARBA" id="ARBA00022801"/>
    </source>
</evidence>
<evidence type="ECO:0000313" key="8">
    <source>
        <dbReference type="EMBL" id="TFK19816.1"/>
    </source>
</evidence>
<proteinExistence type="inferred from homology"/>
<dbReference type="PANTHER" id="PTHR43806:SF66">
    <property type="entry name" value="SERIN ENDOPEPTIDASE"/>
    <property type="match status" value="1"/>
</dbReference>
<evidence type="ECO:0000313" key="9">
    <source>
        <dbReference type="Proteomes" id="UP000307440"/>
    </source>
</evidence>
<dbReference type="GO" id="GO:0005615">
    <property type="term" value="C:extracellular space"/>
    <property type="evidence" value="ECO:0007669"/>
    <property type="project" value="TreeGrafter"/>
</dbReference>
<evidence type="ECO:0000256" key="6">
    <source>
        <dbReference type="SAM" id="SignalP"/>
    </source>
</evidence>
<feature type="chain" id="PRO_5022730949" evidence="6">
    <location>
        <begin position="22"/>
        <end position="446"/>
    </location>
</feature>
<dbReference type="CDD" id="cd04077">
    <property type="entry name" value="Peptidases_S8_PCSK9_ProteinaseK_like"/>
    <property type="match status" value="1"/>
</dbReference>
<keyword evidence="6" id="KW-0732">Signal</keyword>
<dbReference type="Proteomes" id="UP000307440">
    <property type="component" value="Unassembled WGS sequence"/>
</dbReference>
<gene>
    <name evidence="8" type="ORF">FA15DRAFT_759804</name>
</gene>
<evidence type="ECO:0000259" key="7">
    <source>
        <dbReference type="Pfam" id="PF00082"/>
    </source>
</evidence>
<keyword evidence="3" id="KW-0378">Hydrolase</keyword>
<dbReference type="PRINTS" id="PR00723">
    <property type="entry name" value="SUBTILISIN"/>
</dbReference>
<name>A0A5C3KI28_COPMA</name>
<feature type="signal peptide" evidence="6">
    <location>
        <begin position="1"/>
        <end position="21"/>
    </location>
</feature>
<dbReference type="GO" id="GO:0006508">
    <property type="term" value="P:proteolysis"/>
    <property type="evidence" value="ECO:0007669"/>
    <property type="project" value="UniProtKB-KW"/>
</dbReference>
<dbReference type="STRING" id="230819.A0A5C3KI28"/>
<dbReference type="InterPro" id="IPR037045">
    <property type="entry name" value="S8pro/Inhibitor_I9_sf"/>
</dbReference>
<comment type="caution">
    <text evidence="5">Lacks conserved residue(s) required for the propagation of feature annotation.</text>
</comment>
<evidence type="ECO:0000256" key="1">
    <source>
        <dbReference type="ARBA" id="ARBA00011073"/>
    </source>
</evidence>
<dbReference type="InterPro" id="IPR034193">
    <property type="entry name" value="PCSK9_ProteinaseK-like"/>
</dbReference>
<protein>
    <submittedName>
        <fullName evidence="8">Subtilisin-like protein</fullName>
    </submittedName>
</protein>
<keyword evidence="9" id="KW-1185">Reference proteome</keyword>
<dbReference type="GO" id="GO:0004252">
    <property type="term" value="F:serine-type endopeptidase activity"/>
    <property type="evidence" value="ECO:0007669"/>
    <property type="project" value="InterPro"/>
</dbReference>
<evidence type="ECO:0000256" key="2">
    <source>
        <dbReference type="ARBA" id="ARBA00022670"/>
    </source>
</evidence>
<dbReference type="PANTHER" id="PTHR43806">
    <property type="entry name" value="PEPTIDASE S8"/>
    <property type="match status" value="1"/>
</dbReference>
<dbReference type="PROSITE" id="PS51892">
    <property type="entry name" value="SUBTILASE"/>
    <property type="match status" value="1"/>
</dbReference>
<dbReference type="SUPFAM" id="SSF52743">
    <property type="entry name" value="Subtilisin-like"/>
    <property type="match status" value="1"/>
</dbReference>
<dbReference type="PROSITE" id="PS00136">
    <property type="entry name" value="SUBTILASE_ASP"/>
    <property type="match status" value="1"/>
</dbReference>
<dbReference type="AlphaFoldDB" id="A0A5C3KI28"/>
<dbReference type="OrthoDB" id="19448at2759"/>
<dbReference type="InterPro" id="IPR050131">
    <property type="entry name" value="Peptidase_S8_subtilisin-like"/>
</dbReference>
<dbReference type="Pfam" id="PF00082">
    <property type="entry name" value="Peptidase_S8"/>
    <property type="match status" value="1"/>
</dbReference>
<reference evidence="8 9" key="1">
    <citation type="journal article" date="2019" name="Nat. Ecol. Evol.">
        <title>Megaphylogeny resolves global patterns of mushroom evolution.</title>
        <authorList>
            <person name="Varga T."/>
            <person name="Krizsan K."/>
            <person name="Foldi C."/>
            <person name="Dima B."/>
            <person name="Sanchez-Garcia M."/>
            <person name="Sanchez-Ramirez S."/>
            <person name="Szollosi G.J."/>
            <person name="Szarkandi J.G."/>
            <person name="Papp V."/>
            <person name="Albert L."/>
            <person name="Andreopoulos W."/>
            <person name="Angelini C."/>
            <person name="Antonin V."/>
            <person name="Barry K.W."/>
            <person name="Bougher N.L."/>
            <person name="Buchanan P."/>
            <person name="Buyck B."/>
            <person name="Bense V."/>
            <person name="Catcheside P."/>
            <person name="Chovatia M."/>
            <person name="Cooper J."/>
            <person name="Damon W."/>
            <person name="Desjardin D."/>
            <person name="Finy P."/>
            <person name="Geml J."/>
            <person name="Haridas S."/>
            <person name="Hughes K."/>
            <person name="Justo A."/>
            <person name="Karasinski D."/>
            <person name="Kautmanova I."/>
            <person name="Kiss B."/>
            <person name="Kocsube S."/>
            <person name="Kotiranta H."/>
            <person name="LaButti K.M."/>
            <person name="Lechner B.E."/>
            <person name="Liimatainen K."/>
            <person name="Lipzen A."/>
            <person name="Lukacs Z."/>
            <person name="Mihaltcheva S."/>
            <person name="Morgado L.N."/>
            <person name="Niskanen T."/>
            <person name="Noordeloos M.E."/>
            <person name="Ohm R.A."/>
            <person name="Ortiz-Santana B."/>
            <person name="Ovrebo C."/>
            <person name="Racz N."/>
            <person name="Riley R."/>
            <person name="Savchenko A."/>
            <person name="Shiryaev A."/>
            <person name="Soop K."/>
            <person name="Spirin V."/>
            <person name="Szebenyi C."/>
            <person name="Tomsovsky M."/>
            <person name="Tulloss R.E."/>
            <person name="Uehling J."/>
            <person name="Grigoriev I.V."/>
            <person name="Vagvolgyi C."/>
            <person name="Papp T."/>
            <person name="Martin F.M."/>
            <person name="Miettinen O."/>
            <person name="Hibbett D.S."/>
            <person name="Nagy L.G."/>
        </authorList>
    </citation>
    <scope>NUCLEOTIDE SEQUENCE [LARGE SCALE GENOMIC DNA]</scope>
    <source>
        <strain evidence="8 9">CBS 121175</strain>
    </source>
</reference>
<dbReference type="InterPro" id="IPR023827">
    <property type="entry name" value="Peptidase_S8_Asp-AS"/>
</dbReference>
<comment type="similarity">
    <text evidence="1 5">Belongs to the peptidase S8 family.</text>
</comment>
<dbReference type="InterPro" id="IPR000209">
    <property type="entry name" value="Peptidase_S8/S53_dom"/>
</dbReference>
<dbReference type="InterPro" id="IPR036852">
    <property type="entry name" value="Peptidase_S8/S53_dom_sf"/>
</dbReference>
<keyword evidence="4" id="KW-0720">Serine protease</keyword>
<feature type="domain" description="Peptidase S8/S53" evidence="7">
    <location>
        <begin position="175"/>
        <end position="422"/>
    </location>
</feature>
<dbReference type="EMBL" id="ML210324">
    <property type="protein sequence ID" value="TFK19816.1"/>
    <property type="molecule type" value="Genomic_DNA"/>
</dbReference>
<evidence type="ECO:0000256" key="4">
    <source>
        <dbReference type="ARBA" id="ARBA00022825"/>
    </source>
</evidence>
<dbReference type="Gene3D" id="3.30.70.80">
    <property type="entry name" value="Peptidase S8 propeptide/proteinase inhibitor I9"/>
    <property type="match status" value="1"/>
</dbReference>
<organism evidence="8 9">
    <name type="scientific">Coprinopsis marcescibilis</name>
    <name type="common">Agaric fungus</name>
    <name type="synonym">Psathyrella marcescibilis</name>
    <dbReference type="NCBI Taxonomy" id="230819"/>
    <lineage>
        <taxon>Eukaryota</taxon>
        <taxon>Fungi</taxon>
        <taxon>Dikarya</taxon>
        <taxon>Basidiomycota</taxon>
        <taxon>Agaricomycotina</taxon>
        <taxon>Agaricomycetes</taxon>
        <taxon>Agaricomycetidae</taxon>
        <taxon>Agaricales</taxon>
        <taxon>Agaricineae</taxon>
        <taxon>Psathyrellaceae</taxon>
        <taxon>Coprinopsis</taxon>
    </lineage>
</organism>
<keyword evidence="2" id="KW-0645">Protease</keyword>
<accession>A0A5C3KI28</accession>